<evidence type="ECO:0000313" key="2">
    <source>
        <dbReference type="EMBL" id="KAF4472596.1"/>
    </source>
</evidence>
<dbReference type="Pfam" id="PF23155">
    <property type="entry name" value="DUF7053"/>
    <property type="match status" value="1"/>
</dbReference>
<proteinExistence type="predicted"/>
<dbReference type="AlphaFoldDB" id="A0A8H4PMB7"/>
<comment type="caution">
    <text evidence="2">The sequence shown here is derived from an EMBL/GenBank/DDBJ whole genome shotgun (WGS) entry which is preliminary data.</text>
</comment>
<keyword evidence="3" id="KW-1185">Reference proteome</keyword>
<protein>
    <recommendedName>
        <fullName evidence="1">DUF7053 domain-containing protein</fullName>
    </recommendedName>
</protein>
<dbReference type="EMBL" id="JAADYS010000059">
    <property type="protein sequence ID" value="KAF4472596.1"/>
    <property type="molecule type" value="Genomic_DNA"/>
</dbReference>
<name>A0A8H4PMB7_9HYPO</name>
<evidence type="ECO:0000313" key="3">
    <source>
        <dbReference type="Proteomes" id="UP000554235"/>
    </source>
</evidence>
<gene>
    <name evidence="2" type="ORF">FALBO_496</name>
</gene>
<sequence length="192" mass="21612">MRSQNHTFVTIPIPRHVSPHLVLTYLQTYEPVLRHNPGMVSFDETTLDIDLIASDSFFDAADPEHSLRCYQAHEVMWLGPGLQRELRWPIIFQSVPNGIVCRVNAPAGVVSWTQWYVQPRQNETSVEDTASSPSTATPSSCADEEWELFGIVTVEAHRMLMPWCMSSAKSYQNQIGQAMVDEVSTKCSTGEL</sequence>
<dbReference type="OrthoDB" id="4276610at2759"/>
<evidence type="ECO:0000259" key="1">
    <source>
        <dbReference type="Pfam" id="PF23155"/>
    </source>
</evidence>
<reference evidence="2 3" key="1">
    <citation type="submission" date="2020-01" db="EMBL/GenBank/DDBJ databases">
        <title>Identification and distribution of gene clusters putatively required for synthesis of sphingolipid metabolism inhibitors in phylogenetically diverse species of the filamentous fungus Fusarium.</title>
        <authorList>
            <person name="Kim H.-S."/>
            <person name="Busman M."/>
            <person name="Brown D.W."/>
            <person name="Divon H."/>
            <person name="Uhlig S."/>
            <person name="Proctor R.H."/>
        </authorList>
    </citation>
    <scope>NUCLEOTIDE SEQUENCE [LARGE SCALE GENOMIC DNA]</scope>
    <source>
        <strain evidence="2 3">NRRL 20459</strain>
    </source>
</reference>
<organism evidence="2 3">
    <name type="scientific">Fusarium albosuccineum</name>
    <dbReference type="NCBI Taxonomy" id="1237068"/>
    <lineage>
        <taxon>Eukaryota</taxon>
        <taxon>Fungi</taxon>
        <taxon>Dikarya</taxon>
        <taxon>Ascomycota</taxon>
        <taxon>Pezizomycotina</taxon>
        <taxon>Sordariomycetes</taxon>
        <taxon>Hypocreomycetidae</taxon>
        <taxon>Hypocreales</taxon>
        <taxon>Nectriaceae</taxon>
        <taxon>Fusarium</taxon>
        <taxon>Fusarium decemcellulare species complex</taxon>
    </lineage>
</organism>
<dbReference type="Proteomes" id="UP000554235">
    <property type="component" value="Unassembled WGS sequence"/>
</dbReference>
<accession>A0A8H4PMB7</accession>
<dbReference type="InterPro" id="IPR055481">
    <property type="entry name" value="DUF7053"/>
</dbReference>
<feature type="domain" description="DUF7053" evidence="1">
    <location>
        <begin position="5"/>
        <end position="183"/>
    </location>
</feature>